<reference evidence="1 2" key="1">
    <citation type="submission" date="2023-07" db="EMBL/GenBank/DDBJ databases">
        <title>Comparative genomics of wheat-associated soil bacteria to identify genetic determinants of phenazine resistance.</title>
        <authorList>
            <person name="Mouncey N."/>
        </authorList>
    </citation>
    <scope>NUCLEOTIDE SEQUENCE [LARGE SCALE GENOMIC DNA]</scope>
    <source>
        <strain evidence="1 2">W1I3</strain>
    </source>
</reference>
<protein>
    <submittedName>
        <fullName evidence="1">Uncharacterized protein</fullName>
    </submittedName>
</protein>
<evidence type="ECO:0000313" key="1">
    <source>
        <dbReference type="EMBL" id="MDQ0675769.1"/>
    </source>
</evidence>
<dbReference type="RefSeq" id="WP_306638053.1">
    <property type="nucleotide sequence ID" value="NZ_JAUSXB010000001.1"/>
</dbReference>
<comment type="caution">
    <text evidence="1">The sequence shown here is derived from an EMBL/GenBank/DDBJ whole genome shotgun (WGS) entry which is preliminary data.</text>
</comment>
<proteinExistence type="predicted"/>
<evidence type="ECO:0000313" key="2">
    <source>
        <dbReference type="Proteomes" id="UP001236806"/>
    </source>
</evidence>
<accession>A0ABU0PR81</accession>
<name>A0ABU0PR81_9MICC</name>
<dbReference type="Proteomes" id="UP001236806">
    <property type="component" value="Unassembled WGS sequence"/>
</dbReference>
<organism evidence="1 2">
    <name type="scientific">Pseudarthrobacter siccitolerans</name>
    <dbReference type="NCBI Taxonomy" id="861266"/>
    <lineage>
        <taxon>Bacteria</taxon>
        <taxon>Bacillati</taxon>
        <taxon>Actinomycetota</taxon>
        <taxon>Actinomycetes</taxon>
        <taxon>Micrococcales</taxon>
        <taxon>Micrococcaceae</taxon>
        <taxon>Pseudarthrobacter</taxon>
    </lineage>
</organism>
<gene>
    <name evidence="1" type="ORF">QFZ36_003330</name>
</gene>
<dbReference type="EMBL" id="JAUSXB010000001">
    <property type="protein sequence ID" value="MDQ0675769.1"/>
    <property type="molecule type" value="Genomic_DNA"/>
</dbReference>
<sequence length="168" mass="18693">MNTPMLPLALQGFREAHARHASLRLTGDPTSLYVSAAECVYWAATIDEQIRGRKGYMKFKANHPCGQLLPGVRYVRNAKTHSLPMTMQKIAGKIYPIVYPLPGFEVVWLPLDSLPRPKANQHTQEQADSYAQLMAGQPTRLTFQRLAEGFAYLETVEGSPLSALIPPT</sequence>
<keyword evidence="2" id="KW-1185">Reference proteome</keyword>